<dbReference type="GO" id="GO:0048278">
    <property type="term" value="P:vesicle docking"/>
    <property type="evidence" value="ECO:0000318"/>
    <property type="project" value="GO_Central"/>
</dbReference>
<dbReference type="GO" id="GO:0006906">
    <property type="term" value="P:vesicle fusion"/>
    <property type="evidence" value="ECO:0000318"/>
    <property type="project" value="GO_Central"/>
</dbReference>
<dbReference type="KEGG" id="ptm:GSPATT00026578001"/>
<keyword evidence="4 8" id="KW-0812">Transmembrane</keyword>
<dbReference type="GO" id="GO:0005886">
    <property type="term" value="C:plasma membrane"/>
    <property type="evidence" value="ECO:0000318"/>
    <property type="project" value="GO_Central"/>
</dbReference>
<dbReference type="InterPro" id="IPR010989">
    <property type="entry name" value="SNARE"/>
</dbReference>
<sequence length="304" mass="35023">MEDCLSEIKGIGSSQSIKNQREYDEKSDHQNILINDIDDLMPLFKVNVDGVQKILETIRSNIVKIVELKKQYISATRSEAEQELSTKLDSIIQQNNQLQERLKKLIGQVALDVEKAKEEQPDEPETRMKMDIWAAVSLKVKTVLTEFQDAQLDFKKDMRNKIKRQATQLDFSLNENQIDELCEDPKKMQELLQQKIYGQASIKTQNAVQDIQEKYKDIVKLEKSVQQMYQLFADMAVLVKNQGELIDNIEQNMVKARDYVIKGEDEQRKAKKNHKAARRRMCCIIMIGLVLILVIVGPVLGTSL</sequence>
<organism evidence="10">
    <name type="scientific">Paramecium tetraurelia</name>
    <dbReference type="NCBI Taxonomy" id="5888"/>
    <lineage>
        <taxon>Eukaryota</taxon>
        <taxon>Sar</taxon>
        <taxon>Alveolata</taxon>
        <taxon>Ciliophora</taxon>
        <taxon>Intramacronucleata</taxon>
        <taxon>Oligohymenophorea</taxon>
        <taxon>Peniculida</taxon>
        <taxon>Parameciidae</taxon>
        <taxon>Paramecium</taxon>
    </lineage>
</organism>
<evidence type="ECO:0000313" key="10">
    <source>
        <dbReference type="EMBL" id="CAH69631.1"/>
    </source>
</evidence>
<dbReference type="InParanoid" id="Q3M0Z1"/>
<evidence type="ECO:0000313" key="11">
    <source>
        <dbReference type="EMBL" id="CAK94255.1"/>
    </source>
</evidence>
<dbReference type="SMART" id="SM00397">
    <property type="entry name" value="t_SNARE"/>
    <property type="match status" value="1"/>
</dbReference>
<dbReference type="GO" id="GO:0005484">
    <property type="term" value="F:SNAP receptor activity"/>
    <property type="evidence" value="ECO:0000318"/>
    <property type="project" value="GO_Central"/>
</dbReference>
<dbReference type="EMBL" id="CT868676">
    <property type="protein sequence ID" value="CAK94255.1"/>
    <property type="molecule type" value="Genomic_DNA"/>
</dbReference>
<dbReference type="Proteomes" id="UP000000600">
    <property type="component" value="Unassembled WGS sequence"/>
</dbReference>
<evidence type="ECO:0000313" key="12">
    <source>
        <dbReference type="Proteomes" id="UP000000600"/>
    </source>
</evidence>
<dbReference type="EMBL" id="CR855925">
    <property type="protein sequence ID" value="CAH69631.1"/>
    <property type="molecule type" value="Genomic_DNA"/>
</dbReference>
<reference evidence="11" key="3">
    <citation type="submission" date="2006-03" db="EMBL/GenBank/DDBJ databases">
        <authorList>
            <consortium name="Genoscope"/>
        </authorList>
    </citation>
    <scope>NUCLEOTIDE SEQUENCE</scope>
    <source>
        <strain evidence="11">Stock d4-2</strain>
    </source>
</reference>
<dbReference type="eggNOG" id="KOG0810">
    <property type="taxonomic scope" value="Eukaryota"/>
</dbReference>
<evidence type="ECO:0000256" key="8">
    <source>
        <dbReference type="SAM" id="Phobius"/>
    </source>
</evidence>
<protein>
    <submittedName>
        <fullName evidence="11">Chromosome undetermined scaffold_94, whole genome shotgun sequence</fullName>
    </submittedName>
    <submittedName>
        <fullName evidence="10">Syntaxin 3-1</fullName>
    </submittedName>
</protein>
<dbReference type="Gene3D" id="1.20.5.110">
    <property type="match status" value="1"/>
</dbReference>
<dbReference type="GO" id="GO:0006886">
    <property type="term" value="P:intracellular protein transport"/>
    <property type="evidence" value="ECO:0000318"/>
    <property type="project" value="GO_Central"/>
</dbReference>
<reference evidence="10" key="4">
    <citation type="journal article" date="2007" name="Traffic">
        <title>Molecular identification of 26 syntaxin genes and their assignment to the different trafficking pathways in Paramecium.</title>
        <authorList>
            <person name="Kissmehl R."/>
            <person name="Schilde C."/>
            <person name="Wassmer T."/>
            <person name="Danzer C."/>
            <person name="Nuehse K."/>
            <person name="Lutter K."/>
            <person name="Plattner H."/>
        </authorList>
    </citation>
    <scope>NUCLEOTIDE SEQUENCE</scope>
</reference>
<reference evidence="11 12" key="2">
    <citation type="journal article" date="2006" name="Nature">
        <title>Global trends of whole-genome duplications revealed by the ciliate Paramecium tetraurelia.</title>
        <authorList>
            <consortium name="Genoscope"/>
            <person name="Aury J.-M."/>
            <person name="Jaillon O."/>
            <person name="Duret L."/>
            <person name="Noel B."/>
            <person name="Jubin C."/>
            <person name="Porcel B.M."/>
            <person name="Segurens B."/>
            <person name="Daubin V."/>
            <person name="Anthouard V."/>
            <person name="Aiach N."/>
            <person name="Arnaiz O."/>
            <person name="Billaut A."/>
            <person name="Beisson J."/>
            <person name="Blanc I."/>
            <person name="Bouhouche K."/>
            <person name="Camara F."/>
            <person name="Duharcourt S."/>
            <person name="Guigo R."/>
            <person name="Gogendeau D."/>
            <person name="Katinka M."/>
            <person name="Keller A.-M."/>
            <person name="Kissmehl R."/>
            <person name="Klotz C."/>
            <person name="Koll F."/>
            <person name="Le Moue A."/>
            <person name="Lepere C."/>
            <person name="Malinsky S."/>
            <person name="Nowacki M."/>
            <person name="Nowak J.K."/>
            <person name="Plattner H."/>
            <person name="Poulain J."/>
            <person name="Ruiz F."/>
            <person name="Serrano V."/>
            <person name="Zagulski M."/>
            <person name="Dessen P."/>
            <person name="Betermier M."/>
            <person name="Weissenbach J."/>
            <person name="Scarpelli C."/>
            <person name="Schachter V."/>
            <person name="Sperling L."/>
            <person name="Meyer E."/>
            <person name="Cohen J."/>
            <person name="Wincker P."/>
        </authorList>
    </citation>
    <scope>NUCLEOTIDE SEQUENCE [LARGE SCALE GENOMIC DNA]</scope>
    <source>
        <strain evidence="11 12">Stock d4-2</strain>
    </source>
</reference>
<evidence type="ECO:0000256" key="2">
    <source>
        <dbReference type="ARBA" id="ARBA00009063"/>
    </source>
</evidence>
<dbReference type="InterPro" id="IPR000727">
    <property type="entry name" value="T_SNARE_dom"/>
</dbReference>
<dbReference type="InterPro" id="IPR006011">
    <property type="entry name" value="Syntaxin_N"/>
</dbReference>
<evidence type="ECO:0000256" key="5">
    <source>
        <dbReference type="ARBA" id="ARBA00022989"/>
    </source>
</evidence>
<dbReference type="PANTHER" id="PTHR19957:SF307">
    <property type="entry name" value="PROTEIN SSO1-RELATED"/>
    <property type="match status" value="1"/>
</dbReference>
<dbReference type="FunCoup" id="Q3M0Z1">
    <property type="interactions" value="16"/>
</dbReference>
<dbReference type="GO" id="GO:0031201">
    <property type="term" value="C:SNARE complex"/>
    <property type="evidence" value="ECO:0000318"/>
    <property type="project" value="GO_Central"/>
</dbReference>
<dbReference type="AlphaFoldDB" id="Q3M0Z1"/>
<dbReference type="PROSITE" id="PS50192">
    <property type="entry name" value="T_SNARE"/>
    <property type="match status" value="1"/>
</dbReference>
<evidence type="ECO:0000256" key="1">
    <source>
        <dbReference type="ARBA" id="ARBA00004211"/>
    </source>
</evidence>
<dbReference type="OrthoDB" id="10255013at2759"/>
<proteinExistence type="inferred from homology"/>
<dbReference type="RefSeq" id="XP_001461628.1">
    <property type="nucleotide sequence ID" value="XM_001461591.1"/>
</dbReference>
<dbReference type="Pfam" id="PF00804">
    <property type="entry name" value="Syntaxin"/>
    <property type="match status" value="1"/>
</dbReference>
<evidence type="ECO:0000256" key="3">
    <source>
        <dbReference type="ARBA" id="ARBA00022448"/>
    </source>
</evidence>
<dbReference type="OMA" id="WIAICCA"/>
<dbReference type="FunFam" id="1.20.58.70:FF:000057">
    <property type="entry name" value="Syntaxin 1-2"/>
    <property type="match status" value="1"/>
</dbReference>
<keyword evidence="3" id="KW-0813">Transport</keyword>
<dbReference type="GO" id="GO:0000149">
    <property type="term" value="F:SNARE binding"/>
    <property type="evidence" value="ECO:0000318"/>
    <property type="project" value="GO_Central"/>
</dbReference>
<comment type="subcellular location">
    <subcellularLocation>
        <location evidence="1">Membrane</location>
        <topology evidence="1">Single-pass type IV membrane protein</topology>
    </subcellularLocation>
</comment>
<evidence type="ECO:0000256" key="4">
    <source>
        <dbReference type="ARBA" id="ARBA00022692"/>
    </source>
</evidence>
<evidence type="ECO:0000256" key="6">
    <source>
        <dbReference type="ARBA" id="ARBA00023136"/>
    </source>
</evidence>
<keyword evidence="7" id="KW-0175">Coiled coil</keyword>
<comment type="similarity">
    <text evidence="2">Belongs to the syntaxin family.</text>
</comment>
<gene>
    <name evidence="10" type="primary">PtSyx3-1</name>
    <name evidence="11" type="ORF">GSPATT00026578001</name>
</gene>
<dbReference type="Gene3D" id="1.20.58.70">
    <property type="match status" value="1"/>
</dbReference>
<reference evidence="10" key="1">
    <citation type="submission" date="2004-11" db="EMBL/GenBank/DDBJ databases">
        <authorList>
            <person name="Genoscope"/>
        </authorList>
    </citation>
    <scope>NUCLEOTIDE SEQUENCE</scope>
</reference>
<accession>Q3M0Z1</accession>
<feature type="coiled-coil region" evidence="7">
    <location>
        <begin position="81"/>
        <end position="108"/>
    </location>
</feature>
<dbReference type="GO" id="GO:0012505">
    <property type="term" value="C:endomembrane system"/>
    <property type="evidence" value="ECO:0000318"/>
    <property type="project" value="GO_Central"/>
</dbReference>
<keyword evidence="12" id="KW-1185">Reference proteome</keyword>
<dbReference type="SMART" id="SM00503">
    <property type="entry name" value="SynN"/>
    <property type="match status" value="1"/>
</dbReference>
<name>Q3M0Z1_PARTE</name>
<dbReference type="InterPro" id="IPR045242">
    <property type="entry name" value="Syntaxin"/>
</dbReference>
<feature type="transmembrane region" description="Helical" evidence="8">
    <location>
        <begin position="281"/>
        <end position="301"/>
    </location>
</feature>
<dbReference type="STRING" id="5888.Q3M0Z1"/>
<dbReference type="PANTHER" id="PTHR19957">
    <property type="entry name" value="SYNTAXIN"/>
    <property type="match status" value="1"/>
</dbReference>
<keyword evidence="5 8" id="KW-1133">Transmembrane helix</keyword>
<dbReference type="FunFam" id="1.20.5.110:FF:000008">
    <property type="entry name" value="Syntaxin 132"/>
    <property type="match status" value="1"/>
</dbReference>
<feature type="domain" description="T-SNARE coiled-coil homology" evidence="9">
    <location>
        <begin position="208"/>
        <end position="270"/>
    </location>
</feature>
<dbReference type="GO" id="GO:0006887">
    <property type="term" value="P:exocytosis"/>
    <property type="evidence" value="ECO:0000318"/>
    <property type="project" value="GO_Central"/>
</dbReference>
<dbReference type="GeneID" id="5047413"/>
<evidence type="ECO:0000256" key="7">
    <source>
        <dbReference type="SAM" id="Coils"/>
    </source>
</evidence>
<keyword evidence="6 8" id="KW-0472">Membrane</keyword>
<dbReference type="Pfam" id="PF05739">
    <property type="entry name" value="SNARE"/>
    <property type="match status" value="1"/>
</dbReference>
<dbReference type="HOGENOM" id="CLU_042423_3_0_1"/>
<dbReference type="CDD" id="cd15848">
    <property type="entry name" value="SNARE_syntaxin1-like"/>
    <property type="match status" value="1"/>
</dbReference>
<evidence type="ECO:0000259" key="9">
    <source>
        <dbReference type="PROSITE" id="PS50192"/>
    </source>
</evidence>
<dbReference type="SUPFAM" id="SSF47661">
    <property type="entry name" value="t-snare proteins"/>
    <property type="match status" value="1"/>
</dbReference>